<organism evidence="3 4">
    <name type="scientific">Paenibacillus illinoisensis</name>
    <dbReference type="NCBI Taxonomy" id="59845"/>
    <lineage>
        <taxon>Bacteria</taxon>
        <taxon>Bacillati</taxon>
        <taxon>Bacillota</taxon>
        <taxon>Bacilli</taxon>
        <taxon>Bacillales</taxon>
        <taxon>Paenibacillaceae</taxon>
        <taxon>Paenibacillus</taxon>
    </lineage>
</organism>
<evidence type="ECO:0000259" key="1">
    <source>
        <dbReference type="PROSITE" id="PS51201"/>
    </source>
</evidence>
<reference evidence="3 4" key="1">
    <citation type="submission" date="2018-01" db="EMBL/GenBank/DDBJ databases">
        <title>Genome sequence of the PGP bacterium Paenibacillus illinoisensis E3.</title>
        <authorList>
            <person name="Rolli E."/>
            <person name="Marasco R."/>
            <person name="Bessem C."/>
            <person name="Michoud G."/>
            <person name="Gaiarsa S."/>
            <person name="Borin S."/>
            <person name="Daffonchio D."/>
        </authorList>
    </citation>
    <scope>NUCLEOTIDE SEQUENCE [LARGE SCALE GENOMIC DNA]</scope>
    <source>
        <strain evidence="3 4">E3</strain>
    </source>
</reference>
<gene>
    <name evidence="3" type="ORF">PIL02S_05777</name>
</gene>
<dbReference type="PANTHER" id="PTHR43833">
    <property type="entry name" value="POTASSIUM CHANNEL PROTEIN 2-RELATED-RELATED"/>
    <property type="match status" value="1"/>
</dbReference>
<dbReference type="InterPro" id="IPR036291">
    <property type="entry name" value="NAD(P)-bd_dom_sf"/>
</dbReference>
<dbReference type="PROSITE" id="PS51201">
    <property type="entry name" value="RCK_N"/>
    <property type="match status" value="1"/>
</dbReference>
<feature type="domain" description="RCK N-terminal" evidence="1">
    <location>
        <begin position="2"/>
        <end position="118"/>
    </location>
</feature>
<dbReference type="EMBL" id="PRLG01000029">
    <property type="protein sequence ID" value="PYY26382.1"/>
    <property type="molecule type" value="Genomic_DNA"/>
</dbReference>
<protein>
    <submittedName>
        <fullName evidence="3">TrkA-N domain-containing protein</fullName>
    </submittedName>
</protein>
<dbReference type="Proteomes" id="UP000247459">
    <property type="component" value="Unassembled WGS sequence"/>
</dbReference>
<evidence type="ECO:0000259" key="2">
    <source>
        <dbReference type="PROSITE" id="PS51202"/>
    </source>
</evidence>
<dbReference type="InterPro" id="IPR006037">
    <property type="entry name" value="RCK_C"/>
</dbReference>
<dbReference type="Pfam" id="PF02254">
    <property type="entry name" value="TrkA_N"/>
    <property type="match status" value="1"/>
</dbReference>
<dbReference type="PROSITE" id="PS51202">
    <property type="entry name" value="RCK_C"/>
    <property type="match status" value="1"/>
</dbReference>
<dbReference type="GO" id="GO:0008324">
    <property type="term" value="F:monoatomic cation transmembrane transporter activity"/>
    <property type="evidence" value="ECO:0007669"/>
    <property type="project" value="InterPro"/>
</dbReference>
<evidence type="ECO:0000313" key="4">
    <source>
        <dbReference type="Proteomes" id="UP000247459"/>
    </source>
</evidence>
<sequence length="221" mass="24250">MKKQFIVLGLGRFGSSLTRTLINNGHEVLAVDKNENLVQEMSSIATHVVQADCTDKSVLMELGASNFSHAIVAIGEDLQASILTTLILKELQVPVVTAKAKNDNHGSVLSKIGADQIVYPERDMATRLGNQLSSDNIIDSIELSPDYNLVEIKAPERMNQKTLQELNVRAEYGCTVIAIKTGDHLNISPLAEDRIHTGDMLLLIGSNEDIRNLENDYGKKK</sequence>
<feature type="domain" description="RCK C-terminal" evidence="2">
    <location>
        <begin position="135"/>
        <end position="219"/>
    </location>
</feature>
<dbReference type="SUPFAM" id="SSF116726">
    <property type="entry name" value="TrkA C-terminal domain-like"/>
    <property type="match status" value="1"/>
</dbReference>
<dbReference type="AlphaFoldDB" id="A0A2W0C8M5"/>
<dbReference type="SUPFAM" id="SSF51735">
    <property type="entry name" value="NAD(P)-binding Rossmann-fold domains"/>
    <property type="match status" value="1"/>
</dbReference>
<evidence type="ECO:0000313" key="3">
    <source>
        <dbReference type="EMBL" id="PYY26382.1"/>
    </source>
</evidence>
<dbReference type="Gene3D" id="3.30.70.1450">
    <property type="entry name" value="Regulator of K+ conductance, C-terminal domain"/>
    <property type="match status" value="1"/>
</dbReference>
<dbReference type="PANTHER" id="PTHR43833:SF7">
    <property type="entry name" value="KTR SYSTEM POTASSIUM UPTAKE PROTEIN C"/>
    <property type="match status" value="1"/>
</dbReference>
<dbReference type="OrthoDB" id="9776294at2"/>
<name>A0A2W0C8M5_9BACL</name>
<dbReference type="Pfam" id="PF02080">
    <property type="entry name" value="TrkA_C"/>
    <property type="match status" value="1"/>
</dbReference>
<dbReference type="InterPro" id="IPR003148">
    <property type="entry name" value="RCK_N"/>
</dbReference>
<dbReference type="GO" id="GO:0006813">
    <property type="term" value="P:potassium ion transport"/>
    <property type="evidence" value="ECO:0007669"/>
    <property type="project" value="InterPro"/>
</dbReference>
<proteinExistence type="predicted"/>
<dbReference type="InterPro" id="IPR050721">
    <property type="entry name" value="Trk_Ktr_HKT_K-transport"/>
</dbReference>
<dbReference type="RefSeq" id="WP_110822363.1">
    <property type="nucleotide sequence ID" value="NZ_PRLG01000029.1"/>
</dbReference>
<dbReference type="InterPro" id="IPR036721">
    <property type="entry name" value="RCK_C_sf"/>
</dbReference>
<comment type="caution">
    <text evidence="3">The sequence shown here is derived from an EMBL/GenBank/DDBJ whole genome shotgun (WGS) entry which is preliminary data.</text>
</comment>
<dbReference type="Gene3D" id="3.40.50.720">
    <property type="entry name" value="NAD(P)-binding Rossmann-like Domain"/>
    <property type="match status" value="1"/>
</dbReference>
<accession>A0A2W0C8M5</accession>